<dbReference type="Gene3D" id="3.30.1220.10">
    <property type="entry name" value="CobW-like, C-terminal domain"/>
    <property type="match status" value="1"/>
</dbReference>
<dbReference type="Pfam" id="PF07683">
    <property type="entry name" value="CobW_C"/>
    <property type="match status" value="1"/>
</dbReference>
<dbReference type="PANTHER" id="PTHR43603:SF1">
    <property type="entry name" value="ZINC-REGULATED GTPASE METALLOPROTEIN ACTIVATOR 1"/>
    <property type="match status" value="1"/>
</dbReference>
<dbReference type="SMART" id="SM00833">
    <property type="entry name" value="CobW_C"/>
    <property type="match status" value="1"/>
</dbReference>
<dbReference type="InterPro" id="IPR051927">
    <property type="entry name" value="Zn_Chap_cDPG_Synth"/>
</dbReference>
<proteinExistence type="inferred from homology"/>
<keyword evidence="3" id="KW-0143">Chaperone</keyword>
<dbReference type="RefSeq" id="WP_117419161.1">
    <property type="nucleotide sequence ID" value="NZ_QOHO01000074.1"/>
</dbReference>
<keyword evidence="2" id="KW-0378">Hydrolase</keyword>
<dbReference type="AlphaFoldDB" id="A0A3E2N6Z5"/>
<reference evidence="7 8" key="1">
    <citation type="submission" date="2018-07" db="EMBL/GenBank/DDBJ databases">
        <title>New species, Clostridium PI-S10-A1B.</title>
        <authorList>
            <person name="Krishna G."/>
            <person name="Summeta K."/>
            <person name="Shikha S."/>
            <person name="Prabhu P.B."/>
            <person name="Suresh K."/>
        </authorList>
    </citation>
    <scope>NUCLEOTIDE SEQUENCE [LARGE SCALE GENOMIC DNA]</scope>
    <source>
        <strain evidence="7 8">PI-S10-A1B</strain>
    </source>
</reference>
<dbReference type="Pfam" id="PF02492">
    <property type="entry name" value="cobW"/>
    <property type="match status" value="1"/>
</dbReference>
<dbReference type="GO" id="GO:0016787">
    <property type="term" value="F:hydrolase activity"/>
    <property type="evidence" value="ECO:0007669"/>
    <property type="project" value="UniProtKB-KW"/>
</dbReference>
<dbReference type="InterPro" id="IPR036627">
    <property type="entry name" value="CobW-likC_sf"/>
</dbReference>
<dbReference type="SUPFAM" id="SSF90002">
    <property type="entry name" value="Hypothetical protein YjiA, C-terminal domain"/>
    <property type="match status" value="1"/>
</dbReference>
<dbReference type="GO" id="GO:0000166">
    <property type="term" value="F:nucleotide binding"/>
    <property type="evidence" value="ECO:0007669"/>
    <property type="project" value="UniProtKB-KW"/>
</dbReference>
<name>A0A3E2N6Z5_9FIRM</name>
<dbReference type="PANTHER" id="PTHR43603">
    <property type="entry name" value="COBW DOMAIN-CONTAINING PROTEIN DDB_G0274527"/>
    <property type="match status" value="1"/>
</dbReference>
<evidence type="ECO:0000259" key="6">
    <source>
        <dbReference type="SMART" id="SM00833"/>
    </source>
</evidence>
<dbReference type="Proteomes" id="UP000260680">
    <property type="component" value="Unassembled WGS sequence"/>
</dbReference>
<gene>
    <name evidence="7" type="ORF">DS742_22250</name>
</gene>
<dbReference type="InterPro" id="IPR003495">
    <property type="entry name" value="CobW/HypB/UreG_nucleotide-bd"/>
</dbReference>
<evidence type="ECO:0000313" key="7">
    <source>
        <dbReference type="EMBL" id="RFZ76732.1"/>
    </source>
</evidence>
<evidence type="ECO:0000256" key="5">
    <source>
        <dbReference type="ARBA" id="ARBA00049117"/>
    </source>
</evidence>
<accession>A0A3E2N6Z5</accession>
<sequence length="378" mass="42780">MMKRKINRKKPVILITGYLGSGKTTLLQGLLENGDNSGLALIINDMGSVNVDGKLIKNVDSSQKTTKMVELQNGCICCSLREEFMYQIEELSKDQRVDRILVEASGISNPASIAEGFLLSEAGPDDLSVYLHSIITVVDADRIYNEFLGEMEEQLQEDEEEGPDIINLVMDQIEFCSTIILNKCDLISTARIDQVINTIKQIQPEAGIIETTWGRVDSRLIFDGKVFDYDKVMNSSSLQKALLREKHMDESGTDGYGVSSFVYEERKAFDREKFMELLEDNYPEAVIRAKGYIWFSDDLVHAQLFEQAGRNASVSEATSWVAALPEEEKEEILRNYPDVLEDWDEIYGDRMNQIVFIGRDYEREDMITALNNCIAEGV</sequence>
<dbReference type="InterPro" id="IPR011629">
    <property type="entry name" value="CobW-like_C"/>
</dbReference>
<comment type="caution">
    <text evidence="7">The sequence shown here is derived from an EMBL/GenBank/DDBJ whole genome shotgun (WGS) entry which is preliminary data.</text>
</comment>
<dbReference type="OrthoDB" id="9808822at2"/>
<evidence type="ECO:0000256" key="3">
    <source>
        <dbReference type="ARBA" id="ARBA00023186"/>
    </source>
</evidence>
<comment type="similarity">
    <text evidence="4">Belongs to the SIMIBI class G3E GTPase family. ZNG1 subfamily.</text>
</comment>
<dbReference type="Gene3D" id="3.40.50.300">
    <property type="entry name" value="P-loop containing nucleotide triphosphate hydrolases"/>
    <property type="match status" value="1"/>
</dbReference>
<dbReference type="CDD" id="cd03112">
    <property type="entry name" value="CobW-like"/>
    <property type="match status" value="1"/>
</dbReference>
<evidence type="ECO:0000256" key="1">
    <source>
        <dbReference type="ARBA" id="ARBA00022741"/>
    </source>
</evidence>
<evidence type="ECO:0000313" key="8">
    <source>
        <dbReference type="Proteomes" id="UP000260680"/>
    </source>
</evidence>
<dbReference type="EMBL" id="QOHO01000074">
    <property type="protein sequence ID" value="RFZ76732.1"/>
    <property type="molecule type" value="Genomic_DNA"/>
</dbReference>
<evidence type="ECO:0000256" key="4">
    <source>
        <dbReference type="ARBA" id="ARBA00034320"/>
    </source>
</evidence>
<organism evidence="7 8">
    <name type="scientific">Lacrimispora amygdalina</name>
    <dbReference type="NCBI Taxonomy" id="253257"/>
    <lineage>
        <taxon>Bacteria</taxon>
        <taxon>Bacillati</taxon>
        <taxon>Bacillota</taxon>
        <taxon>Clostridia</taxon>
        <taxon>Lachnospirales</taxon>
        <taxon>Lachnospiraceae</taxon>
        <taxon>Lacrimispora</taxon>
    </lineage>
</organism>
<dbReference type="InterPro" id="IPR027417">
    <property type="entry name" value="P-loop_NTPase"/>
</dbReference>
<dbReference type="SUPFAM" id="SSF52540">
    <property type="entry name" value="P-loop containing nucleoside triphosphate hydrolases"/>
    <property type="match status" value="1"/>
</dbReference>
<comment type="catalytic activity">
    <reaction evidence="5">
        <text>GTP + H2O = GDP + phosphate + H(+)</text>
        <dbReference type="Rhea" id="RHEA:19669"/>
        <dbReference type="ChEBI" id="CHEBI:15377"/>
        <dbReference type="ChEBI" id="CHEBI:15378"/>
        <dbReference type="ChEBI" id="CHEBI:37565"/>
        <dbReference type="ChEBI" id="CHEBI:43474"/>
        <dbReference type="ChEBI" id="CHEBI:58189"/>
    </reaction>
    <physiologicalReaction direction="left-to-right" evidence="5">
        <dbReference type="Rhea" id="RHEA:19670"/>
    </physiologicalReaction>
</comment>
<evidence type="ECO:0000256" key="2">
    <source>
        <dbReference type="ARBA" id="ARBA00022801"/>
    </source>
</evidence>
<protein>
    <submittedName>
        <fullName evidence="7">GTP-binding protein</fullName>
    </submittedName>
</protein>
<feature type="domain" description="CobW C-terminal" evidence="6">
    <location>
        <begin position="258"/>
        <end position="374"/>
    </location>
</feature>
<keyword evidence="1" id="KW-0547">Nucleotide-binding</keyword>